<dbReference type="AlphaFoldDB" id="A0AAV9Q7M7"/>
<feature type="compositionally biased region" description="Basic and acidic residues" evidence="1">
    <location>
        <begin position="503"/>
        <end position="527"/>
    </location>
</feature>
<feature type="domain" description="SET" evidence="2">
    <location>
        <begin position="49"/>
        <end position="269"/>
    </location>
</feature>
<proteinExistence type="predicted"/>
<evidence type="ECO:0000259" key="2">
    <source>
        <dbReference type="PROSITE" id="PS50280"/>
    </source>
</evidence>
<dbReference type="GO" id="GO:0005634">
    <property type="term" value="C:nucleus"/>
    <property type="evidence" value="ECO:0007669"/>
    <property type="project" value="TreeGrafter"/>
</dbReference>
<keyword evidence="4" id="KW-1185">Reference proteome</keyword>
<dbReference type="InterPro" id="IPR050869">
    <property type="entry name" value="H3K4_H4K5_MeTrfase"/>
</dbReference>
<evidence type="ECO:0000256" key="1">
    <source>
        <dbReference type="SAM" id="MobiDB-lite"/>
    </source>
</evidence>
<feature type="compositionally biased region" description="Basic residues" evidence="1">
    <location>
        <begin position="455"/>
        <end position="466"/>
    </location>
</feature>
<protein>
    <recommendedName>
        <fullName evidence="2">SET domain-containing protein</fullName>
    </recommendedName>
</protein>
<dbReference type="PANTHER" id="PTHR12197">
    <property type="entry name" value="HISTONE-LYSINE N-METHYLTRANSFERASE SMYD"/>
    <property type="match status" value="1"/>
</dbReference>
<feature type="compositionally biased region" description="Polar residues" evidence="1">
    <location>
        <begin position="550"/>
        <end position="560"/>
    </location>
</feature>
<dbReference type="InterPro" id="IPR046341">
    <property type="entry name" value="SET_dom_sf"/>
</dbReference>
<name>A0AAV9Q7M7_9PEZI</name>
<feature type="compositionally biased region" description="Basic and acidic residues" evidence="1">
    <location>
        <begin position="586"/>
        <end position="595"/>
    </location>
</feature>
<evidence type="ECO:0000313" key="4">
    <source>
        <dbReference type="Proteomes" id="UP001345827"/>
    </source>
</evidence>
<feature type="compositionally biased region" description="Basic and acidic residues" evidence="1">
    <location>
        <begin position="637"/>
        <end position="647"/>
    </location>
</feature>
<feature type="region of interest" description="Disordered" evidence="1">
    <location>
        <begin position="443"/>
        <end position="687"/>
    </location>
</feature>
<sequence length="851" mass="96119">MSLTYLDHSEDPLGLKWPNTQIACKELLKADRESKLHSIAPRNPHPPEPPLSFNMSEQPRPRAVFRQYSDNDKHAGLYAPRDFEPGELIFSEHAAILCDSDGLGRRPWKDRYSMSRQQWYEYLDHAVRIAQATIPLIRGFIQKGTIAGLDYPEDAEDWLSREAYPSHMSVYDFYDFLGKPRGETTWRDQEQFRYVARIFEDAERVQDARGRFVYVLGLLNGIMNHACHPNTIARMDARQPAGIDVPAVTWHVYAVAPIQGGQEITKTYNVIEGPVDEYLDSLKYMYGFRCRCDTCLISEEDRIFRILRNDVYNLKMEWEALSDTGHPRSQMYRMAAVLLDGYSLLDICNQPVGDLYTALVEMACETTEGYSVFEDFDLYDEGLFEMMFMMNHSPDDDVYHCLQVVNGSVEEVSVEVSKKRLETKLESEQQSAQLREKSIDELAKELEDEPPSTSKKNKKSKKKRKATNTTKEEDTPLAEDVDSTKERQESLSQPDEAITTPVLEEHPVVPEVRDLDDTKESPEHEGFEILIQAPSMVEKVHDAGYETGAADTNLNQSSLAAHQDSDHLNKPEVGHPNVSSVNGRDASPRESKDPHTIPQPLVAPTPVRSLSASLSGDFTTPRPQERSIKKANPLYSRPEKTTSRSEADEASWTIKMPRRRQNQAGSRAPAPARRVVQKHQEVKKPHVAPATKTCRDYATQTEPVYVQTPGERQADVDQEKYIAELESRIRYLEAVVGFVVEEDVLDIEPFVCPFGAEDGTSKSAWLACAGSREDLRHNPRDVGHLLAGKDGVGARLEGFVLCARRDSVCGRVEGGKEVVVVGGRLRAHSFGNDASRMDFLKQAEVRESEEV</sequence>
<feature type="compositionally biased region" description="Basic and acidic residues" evidence="1">
    <location>
        <begin position="563"/>
        <end position="573"/>
    </location>
</feature>
<dbReference type="PROSITE" id="PS50280">
    <property type="entry name" value="SET"/>
    <property type="match status" value="1"/>
</dbReference>
<dbReference type="Proteomes" id="UP001345827">
    <property type="component" value="Unassembled WGS sequence"/>
</dbReference>
<gene>
    <name evidence="3" type="ORF">LTR25_004854</name>
</gene>
<dbReference type="InterPro" id="IPR001214">
    <property type="entry name" value="SET_dom"/>
</dbReference>
<dbReference type="Pfam" id="PF00856">
    <property type="entry name" value="SET"/>
    <property type="match status" value="1"/>
</dbReference>
<organism evidence="3 4">
    <name type="scientific">Vermiconidia calcicola</name>
    <dbReference type="NCBI Taxonomy" id="1690605"/>
    <lineage>
        <taxon>Eukaryota</taxon>
        <taxon>Fungi</taxon>
        <taxon>Dikarya</taxon>
        <taxon>Ascomycota</taxon>
        <taxon>Pezizomycotina</taxon>
        <taxon>Dothideomycetes</taxon>
        <taxon>Dothideomycetidae</taxon>
        <taxon>Mycosphaerellales</taxon>
        <taxon>Extremaceae</taxon>
        <taxon>Vermiconidia</taxon>
    </lineage>
</organism>
<feature type="compositionally biased region" description="Polar residues" evidence="1">
    <location>
        <begin position="608"/>
        <end position="622"/>
    </location>
</feature>
<accession>A0AAV9Q7M7</accession>
<evidence type="ECO:0000313" key="3">
    <source>
        <dbReference type="EMBL" id="KAK5537602.1"/>
    </source>
</evidence>
<comment type="caution">
    <text evidence="3">The sequence shown here is derived from an EMBL/GenBank/DDBJ whole genome shotgun (WGS) entry which is preliminary data.</text>
</comment>
<reference evidence="3 4" key="1">
    <citation type="submission" date="2023-06" db="EMBL/GenBank/DDBJ databases">
        <title>Black Yeasts Isolated from many extreme environments.</title>
        <authorList>
            <person name="Coleine C."/>
            <person name="Stajich J.E."/>
            <person name="Selbmann L."/>
        </authorList>
    </citation>
    <scope>NUCLEOTIDE SEQUENCE [LARGE SCALE GENOMIC DNA]</scope>
    <source>
        <strain evidence="3 4">CCFEE 5887</strain>
    </source>
</reference>
<dbReference type="SUPFAM" id="SSF82199">
    <property type="entry name" value="SET domain"/>
    <property type="match status" value="1"/>
</dbReference>
<dbReference type="PANTHER" id="PTHR12197:SF298">
    <property type="entry name" value="HISTONE-LYSINE N-METHYLTRANSFERASE ATXR4"/>
    <property type="match status" value="1"/>
</dbReference>
<dbReference type="EMBL" id="JAXLQG010000007">
    <property type="protein sequence ID" value="KAK5537602.1"/>
    <property type="molecule type" value="Genomic_DNA"/>
</dbReference>
<dbReference type="Gene3D" id="2.170.270.10">
    <property type="entry name" value="SET domain"/>
    <property type="match status" value="1"/>
</dbReference>